<accession>A0ABD3GS16</accession>
<reference evidence="1 2" key="1">
    <citation type="submission" date="2024-09" db="EMBL/GenBank/DDBJ databases">
        <title>Chromosome-scale assembly of Riccia sorocarpa.</title>
        <authorList>
            <person name="Paukszto L."/>
        </authorList>
    </citation>
    <scope>NUCLEOTIDE SEQUENCE [LARGE SCALE GENOMIC DNA]</scope>
    <source>
        <strain evidence="1">LP-2024</strain>
        <tissue evidence="1">Aerial parts of the thallus</tissue>
    </source>
</reference>
<organism evidence="1 2">
    <name type="scientific">Riccia sorocarpa</name>
    <dbReference type="NCBI Taxonomy" id="122646"/>
    <lineage>
        <taxon>Eukaryota</taxon>
        <taxon>Viridiplantae</taxon>
        <taxon>Streptophyta</taxon>
        <taxon>Embryophyta</taxon>
        <taxon>Marchantiophyta</taxon>
        <taxon>Marchantiopsida</taxon>
        <taxon>Marchantiidae</taxon>
        <taxon>Marchantiales</taxon>
        <taxon>Ricciaceae</taxon>
        <taxon>Riccia</taxon>
    </lineage>
</organism>
<name>A0ABD3GS16_9MARC</name>
<evidence type="ECO:0000313" key="1">
    <source>
        <dbReference type="EMBL" id="KAL3681361.1"/>
    </source>
</evidence>
<dbReference type="EMBL" id="JBJQOH010000007">
    <property type="protein sequence ID" value="KAL3681361.1"/>
    <property type="molecule type" value="Genomic_DNA"/>
</dbReference>
<sequence>MQRKGKSKLPTRQLPPKPYHLVRDRKGRRVILCAIGDCVEVFSEIPGYNNHDTVGNCLDFIRLRGTLAARWRISKRRKFKRLFDRAMEFKDNRSAIKGTTHTDKLEFEVQKSYRQWKQQQKPANLARLRSNLMATLMRQYNLSEEEAEVQGGLNEEIIDTSDDEP</sequence>
<protein>
    <submittedName>
        <fullName evidence="1">Uncharacterized protein</fullName>
    </submittedName>
</protein>
<gene>
    <name evidence="1" type="ORF">R1sor_024317</name>
</gene>
<dbReference type="AlphaFoldDB" id="A0ABD3GS16"/>
<keyword evidence="2" id="KW-1185">Reference proteome</keyword>
<evidence type="ECO:0000313" key="2">
    <source>
        <dbReference type="Proteomes" id="UP001633002"/>
    </source>
</evidence>
<comment type="caution">
    <text evidence="1">The sequence shown here is derived from an EMBL/GenBank/DDBJ whole genome shotgun (WGS) entry which is preliminary data.</text>
</comment>
<proteinExistence type="predicted"/>
<dbReference type="Proteomes" id="UP001633002">
    <property type="component" value="Unassembled WGS sequence"/>
</dbReference>